<keyword evidence="7" id="KW-1185">Reference proteome</keyword>
<dbReference type="PANTHER" id="PTHR30249:SF0">
    <property type="entry name" value="PLASTIDAL GLYCOLATE_GLYCERATE TRANSLOCATOR 1, CHLOROPLASTIC"/>
    <property type="match status" value="1"/>
</dbReference>
<comment type="subcellular location">
    <subcellularLocation>
        <location evidence="1">Membrane</location>
        <topology evidence="1">Multi-pass membrane protein</topology>
    </subcellularLocation>
</comment>
<proteinExistence type="predicted"/>
<keyword evidence="4 5" id="KW-0472">Membrane</keyword>
<name>A0A1I6TJA2_9BACL</name>
<gene>
    <name evidence="6" type="ORF">SAMN05444972_11054</name>
</gene>
<evidence type="ECO:0000313" key="7">
    <source>
        <dbReference type="Proteomes" id="UP000198660"/>
    </source>
</evidence>
<evidence type="ECO:0000256" key="3">
    <source>
        <dbReference type="ARBA" id="ARBA00022989"/>
    </source>
</evidence>
<feature type="transmembrane region" description="Helical" evidence="5">
    <location>
        <begin position="197"/>
        <end position="221"/>
    </location>
</feature>
<dbReference type="AlphaFoldDB" id="A0A1I6TJA2"/>
<keyword evidence="2 5" id="KW-0812">Transmembrane</keyword>
<dbReference type="Pfam" id="PF04172">
    <property type="entry name" value="LrgB"/>
    <property type="match status" value="1"/>
</dbReference>
<accession>A0A1I6TJA2</accession>
<sequence>MTALIFGGITVGLYWLFRSLYHKLKHPLLSPIATSGFVLILLLSYCHVPYHTYMVGGQWIDRLLGPAVVAFAYPMYRHRRLLRLFWLPLLSGVGIAVLMTLIMVTSWAKILKLQPLIFHTLLPESVTTPVAVDLSRELGGIPSLTAVMVVFAGMCGAVLGPWLYRWLGVNHPLARGIGLGSASHGIGTAQAFEEGEVVGAVSTVSMTLTALVTAGVSIWILEIL</sequence>
<evidence type="ECO:0000256" key="5">
    <source>
        <dbReference type="SAM" id="Phobius"/>
    </source>
</evidence>
<feature type="transmembrane region" description="Helical" evidence="5">
    <location>
        <begin position="28"/>
        <end position="47"/>
    </location>
</feature>
<dbReference type="InterPro" id="IPR007300">
    <property type="entry name" value="CidB/LrgB"/>
</dbReference>
<reference evidence="7" key="1">
    <citation type="submission" date="2016-10" db="EMBL/GenBank/DDBJ databases">
        <authorList>
            <person name="Varghese N."/>
            <person name="Submissions S."/>
        </authorList>
    </citation>
    <scope>NUCLEOTIDE SEQUENCE [LARGE SCALE GENOMIC DNA]</scope>
    <source>
        <strain evidence="7">DSM 45789</strain>
    </source>
</reference>
<organism evidence="6 7">
    <name type="scientific">Marininema halotolerans</name>
    <dbReference type="NCBI Taxonomy" id="1155944"/>
    <lineage>
        <taxon>Bacteria</taxon>
        <taxon>Bacillati</taxon>
        <taxon>Bacillota</taxon>
        <taxon>Bacilli</taxon>
        <taxon>Bacillales</taxon>
        <taxon>Thermoactinomycetaceae</taxon>
        <taxon>Marininema</taxon>
    </lineage>
</organism>
<feature type="transmembrane region" description="Helical" evidence="5">
    <location>
        <begin position="144"/>
        <end position="164"/>
    </location>
</feature>
<evidence type="ECO:0000256" key="4">
    <source>
        <dbReference type="ARBA" id="ARBA00023136"/>
    </source>
</evidence>
<dbReference type="PANTHER" id="PTHR30249">
    <property type="entry name" value="PUTATIVE SEROTONIN TRANSPORTER"/>
    <property type="match status" value="1"/>
</dbReference>
<feature type="transmembrane region" description="Helical" evidence="5">
    <location>
        <begin position="82"/>
        <end position="104"/>
    </location>
</feature>
<dbReference type="Proteomes" id="UP000198660">
    <property type="component" value="Unassembled WGS sequence"/>
</dbReference>
<evidence type="ECO:0000256" key="2">
    <source>
        <dbReference type="ARBA" id="ARBA00022692"/>
    </source>
</evidence>
<keyword evidence="3 5" id="KW-1133">Transmembrane helix</keyword>
<dbReference type="EMBL" id="FPAA01000010">
    <property type="protein sequence ID" value="SFS89254.1"/>
    <property type="molecule type" value="Genomic_DNA"/>
</dbReference>
<dbReference type="OrthoDB" id="9811701at2"/>
<evidence type="ECO:0000256" key="1">
    <source>
        <dbReference type="ARBA" id="ARBA00004141"/>
    </source>
</evidence>
<protein>
    <submittedName>
        <fullName evidence="6">TIGR00659 family protein</fullName>
    </submittedName>
</protein>
<dbReference type="GO" id="GO:0016020">
    <property type="term" value="C:membrane"/>
    <property type="evidence" value="ECO:0007669"/>
    <property type="project" value="UniProtKB-SubCell"/>
</dbReference>
<evidence type="ECO:0000313" key="6">
    <source>
        <dbReference type="EMBL" id="SFS89254.1"/>
    </source>
</evidence>
<dbReference type="RefSeq" id="WP_091838100.1">
    <property type="nucleotide sequence ID" value="NZ_FPAA01000010.1"/>
</dbReference>